<sequence>MSFLNLPRELRDIIYTNSLEVPHYGHWETPPIIDLPIRSRAHPYDRHPHPPTFWTSRNTLALLSTSRLICSEATHLLYAARIFRFNGPEAWKSLHDFLLSVGHTNRMRIREIHVERSRAKYQGPTTWEAITPGGNGEPVVADVVEELHPELKKTLQMLVDMAAAGELRRLSVREPFAELVDMSGLEAINEALKGSPIEISYEVRGRLEQWVSDELQRFLDRAKWRLVGTYVDTWIGWLLLL</sequence>
<evidence type="ECO:0000313" key="1">
    <source>
        <dbReference type="EMBL" id="KAH0541376.1"/>
    </source>
</evidence>
<keyword evidence="2" id="KW-1185">Reference proteome</keyword>
<gene>
    <name evidence="1" type="ORF">FGG08_004140</name>
</gene>
<evidence type="ECO:0000313" key="2">
    <source>
        <dbReference type="Proteomes" id="UP000698800"/>
    </source>
</evidence>
<dbReference type="InterPro" id="IPR038883">
    <property type="entry name" value="AN11006-like"/>
</dbReference>
<comment type="caution">
    <text evidence="1">The sequence shown here is derived from an EMBL/GenBank/DDBJ whole genome shotgun (WGS) entry which is preliminary data.</text>
</comment>
<proteinExistence type="predicted"/>
<dbReference type="Proteomes" id="UP000698800">
    <property type="component" value="Unassembled WGS sequence"/>
</dbReference>
<organism evidence="1 2">
    <name type="scientific">Glutinoglossum americanum</name>
    <dbReference type="NCBI Taxonomy" id="1670608"/>
    <lineage>
        <taxon>Eukaryota</taxon>
        <taxon>Fungi</taxon>
        <taxon>Dikarya</taxon>
        <taxon>Ascomycota</taxon>
        <taxon>Pezizomycotina</taxon>
        <taxon>Geoglossomycetes</taxon>
        <taxon>Geoglossales</taxon>
        <taxon>Geoglossaceae</taxon>
        <taxon>Glutinoglossum</taxon>
    </lineage>
</organism>
<dbReference type="PANTHER" id="PTHR42085">
    <property type="entry name" value="F-BOX DOMAIN-CONTAINING PROTEIN"/>
    <property type="match status" value="1"/>
</dbReference>
<dbReference type="AlphaFoldDB" id="A0A9P8I2X5"/>
<protein>
    <submittedName>
        <fullName evidence="1">Uncharacterized protein</fullName>
    </submittedName>
</protein>
<name>A0A9P8I2X5_9PEZI</name>
<dbReference type="PANTHER" id="PTHR42085:SF8">
    <property type="entry name" value="F-BOX DOMAIN-CONTAINING PROTEIN"/>
    <property type="match status" value="1"/>
</dbReference>
<dbReference type="OrthoDB" id="5272396at2759"/>
<reference evidence="1" key="1">
    <citation type="submission" date="2021-03" db="EMBL/GenBank/DDBJ databases">
        <title>Comparative genomics and phylogenomic investigation of the class Geoglossomycetes provide insights into ecological specialization and systematics.</title>
        <authorList>
            <person name="Melie T."/>
            <person name="Pirro S."/>
            <person name="Miller A.N."/>
            <person name="Quandt A."/>
        </authorList>
    </citation>
    <scope>NUCLEOTIDE SEQUENCE</scope>
    <source>
        <strain evidence="1">GBOQ0MN5Z8</strain>
    </source>
</reference>
<accession>A0A9P8I2X5</accession>
<dbReference type="EMBL" id="JAGHQL010000080">
    <property type="protein sequence ID" value="KAH0541376.1"/>
    <property type="molecule type" value="Genomic_DNA"/>
</dbReference>